<dbReference type="InterPro" id="IPR045709">
    <property type="entry name" value="DUF6065"/>
</dbReference>
<dbReference type="Proteomes" id="UP000218944">
    <property type="component" value="Unassembled WGS sequence"/>
</dbReference>
<sequence length="277" mass="30758">MSSAEHREPEPAMVAYRLPDTPDMPLVVASDRRDWLDRPTLRHAYGCLPLRIANQNGWWILNDSTFTVRWNGGDTREDLSVRYRGEHVSGSAVSHFGHGILTFHVPYLIRTSPGWNLLVRGPANAPKDGACPLEGLVETDWAVATFTMNWKITRPGADITFAAGEPVLTLVPQRRGDLERVRPRRAPLARMPDADDYRAWRQSRGDLLDAAARGDPSAASAWQRHYLRGTHPATTRSFPEHQRVLRLRDVTEAEGEEGGGAVGRPVAGDVRGPDVPP</sequence>
<comment type="caution">
    <text evidence="2">The sequence shown here is derived from an EMBL/GenBank/DDBJ whole genome shotgun (WGS) entry which is preliminary data.</text>
</comment>
<dbReference type="AlphaFoldDB" id="A0A2A2D3V7"/>
<accession>A0A2A2D3V7</accession>
<dbReference type="RefSeq" id="WP_095583354.1">
    <property type="nucleotide sequence ID" value="NZ_JAJQQQ010000006.1"/>
</dbReference>
<name>A0A2A2D3V7_9ACTN</name>
<evidence type="ECO:0000256" key="1">
    <source>
        <dbReference type="SAM" id="MobiDB-lite"/>
    </source>
</evidence>
<reference evidence="2 3" key="1">
    <citation type="submission" date="2017-08" db="EMBL/GenBank/DDBJ databases">
        <title>Genome sequence of Streptomyces albireticuli NRRL B-1670.</title>
        <authorList>
            <person name="Graham D.E."/>
            <person name="Mahan K.M."/>
            <person name="Klingeman D.M."/>
            <person name="Hettich R.L."/>
            <person name="Parry R.J."/>
            <person name="Spain J.C."/>
        </authorList>
    </citation>
    <scope>NUCLEOTIDE SEQUENCE [LARGE SCALE GENOMIC DNA]</scope>
    <source>
        <strain evidence="2 3">NRRL B-1670</strain>
    </source>
</reference>
<dbReference type="Pfam" id="PF19541">
    <property type="entry name" value="DUF6065"/>
    <property type="match status" value="1"/>
</dbReference>
<feature type="region of interest" description="Disordered" evidence="1">
    <location>
        <begin position="251"/>
        <end position="277"/>
    </location>
</feature>
<keyword evidence="3" id="KW-1185">Reference proteome</keyword>
<dbReference type="EMBL" id="NSJV01000488">
    <property type="protein sequence ID" value="PAU46137.1"/>
    <property type="molecule type" value="Genomic_DNA"/>
</dbReference>
<protein>
    <submittedName>
        <fullName evidence="2">Uncharacterized protein</fullName>
    </submittedName>
</protein>
<proteinExistence type="predicted"/>
<evidence type="ECO:0000313" key="3">
    <source>
        <dbReference type="Proteomes" id="UP000218944"/>
    </source>
</evidence>
<organism evidence="2 3">
    <name type="scientific">Streptomyces albireticuli</name>
    <dbReference type="NCBI Taxonomy" id="1940"/>
    <lineage>
        <taxon>Bacteria</taxon>
        <taxon>Bacillati</taxon>
        <taxon>Actinomycetota</taxon>
        <taxon>Actinomycetes</taxon>
        <taxon>Kitasatosporales</taxon>
        <taxon>Streptomycetaceae</taxon>
        <taxon>Streptomyces</taxon>
    </lineage>
</organism>
<gene>
    <name evidence="2" type="ORF">CK936_25710</name>
</gene>
<evidence type="ECO:0000313" key="2">
    <source>
        <dbReference type="EMBL" id="PAU46137.1"/>
    </source>
</evidence>